<feature type="transmembrane region" description="Helical" evidence="1">
    <location>
        <begin position="12"/>
        <end position="35"/>
    </location>
</feature>
<keyword evidence="1" id="KW-1133">Transmembrane helix</keyword>
<evidence type="ECO:0000313" key="3">
    <source>
        <dbReference type="Proteomes" id="UP001596223"/>
    </source>
</evidence>
<protein>
    <recommendedName>
        <fullName evidence="4">Secreted protein</fullName>
    </recommendedName>
</protein>
<dbReference type="Proteomes" id="UP001596223">
    <property type="component" value="Unassembled WGS sequence"/>
</dbReference>
<keyword evidence="1" id="KW-0812">Transmembrane</keyword>
<proteinExistence type="predicted"/>
<accession>A0ABW1JLS6</accession>
<comment type="caution">
    <text evidence="2">The sequence shown here is derived from an EMBL/GenBank/DDBJ whole genome shotgun (WGS) entry which is preliminary data.</text>
</comment>
<evidence type="ECO:0008006" key="4">
    <source>
        <dbReference type="Google" id="ProtNLM"/>
    </source>
</evidence>
<keyword evidence="3" id="KW-1185">Reference proteome</keyword>
<gene>
    <name evidence="2" type="ORF">ACFP3H_02580</name>
</gene>
<sequence length="78" mass="8299">MVISAKVIQDIYFVVVAAFVAEPVISAASCCVYTTSGNHSINCSRIVAASTLPRTRETPADRAPMPGFGRRRAVIADT</sequence>
<feature type="non-terminal residue" evidence="2">
    <location>
        <position position="78"/>
    </location>
</feature>
<dbReference type="RefSeq" id="WP_378598894.1">
    <property type="nucleotide sequence ID" value="NZ_JBHSQN010000001.1"/>
</dbReference>
<keyword evidence="1" id="KW-0472">Membrane</keyword>
<evidence type="ECO:0000313" key="2">
    <source>
        <dbReference type="EMBL" id="MFC6009925.1"/>
    </source>
</evidence>
<organism evidence="2 3">
    <name type="scientific">Nocardia lasii</name>
    <dbReference type="NCBI Taxonomy" id="1616107"/>
    <lineage>
        <taxon>Bacteria</taxon>
        <taxon>Bacillati</taxon>
        <taxon>Actinomycetota</taxon>
        <taxon>Actinomycetes</taxon>
        <taxon>Mycobacteriales</taxon>
        <taxon>Nocardiaceae</taxon>
        <taxon>Nocardia</taxon>
    </lineage>
</organism>
<evidence type="ECO:0000256" key="1">
    <source>
        <dbReference type="SAM" id="Phobius"/>
    </source>
</evidence>
<dbReference type="EMBL" id="JBHSQN010000001">
    <property type="protein sequence ID" value="MFC6009925.1"/>
    <property type="molecule type" value="Genomic_DNA"/>
</dbReference>
<reference evidence="3" key="1">
    <citation type="journal article" date="2019" name="Int. J. Syst. Evol. Microbiol.">
        <title>The Global Catalogue of Microorganisms (GCM) 10K type strain sequencing project: providing services to taxonomists for standard genome sequencing and annotation.</title>
        <authorList>
            <consortium name="The Broad Institute Genomics Platform"/>
            <consortium name="The Broad Institute Genome Sequencing Center for Infectious Disease"/>
            <person name="Wu L."/>
            <person name="Ma J."/>
        </authorList>
    </citation>
    <scope>NUCLEOTIDE SEQUENCE [LARGE SCALE GENOMIC DNA]</scope>
    <source>
        <strain evidence="3">CCUG 36956</strain>
    </source>
</reference>
<name>A0ABW1JLS6_9NOCA</name>